<evidence type="ECO:0000313" key="4">
    <source>
        <dbReference type="Proteomes" id="UP000822688"/>
    </source>
</evidence>
<keyword evidence="2" id="KW-1133">Transmembrane helix</keyword>
<accession>A0A8T0H484</accession>
<feature type="transmembrane region" description="Helical" evidence="2">
    <location>
        <begin position="327"/>
        <end position="347"/>
    </location>
</feature>
<protein>
    <submittedName>
        <fullName evidence="3">Uncharacterized protein</fullName>
    </submittedName>
</protein>
<organism evidence="3 4">
    <name type="scientific">Ceratodon purpureus</name>
    <name type="common">Fire moss</name>
    <name type="synonym">Dicranum purpureum</name>
    <dbReference type="NCBI Taxonomy" id="3225"/>
    <lineage>
        <taxon>Eukaryota</taxon>
        <taxon>Viridiplantae</taxon>
        <taxon>Streptophyta</taxon>
        <taxon>Embryophyta</taxon>
        <taxon>Bryophyta</taxon>
        <taxon>Bryophytina</taxon>
        <taxon>Bryopsida</taxon>
        <taxon>Dicranidae</taxon>
        <taxon>Pseudoditrichales</taxon>
        <taxon>Ditrichaceae</taxon>
        <taxon>Ceratodon</taxon>
    </lineage>
</organism>
<name>A0A8T0H484_CERPU</name>
<evidence type="ECO:0000256" key="1">
    <source>
        <dbReference type="SAM" id="MobiDB-lite"/>
    </source>
</evidence>
<dbReference type="Proteomes" id="UP000822688">
    <property type="component" value="Chromosome 8"/>
</dbReference>
<feature type="region of interest" description="Disordered" evidence="1">
    <location>
        <begin position="387"/>
        <end position="408"/>
    </location>
</feature>
<dbReference type="EMBL" id="CM026429">
    <property type="protein sequence ID" value="KAG0564938.1"/>
    <property type="molecule type" value="Genomic_DNA"/>
</dbReference>
<reference evidence="3" key="1">
    <citation type="submission" date="2020-06" db="EMBL/GenBank/DDBJ databases">
        <title>WGS assembly of Ceratodon purpureus strain R40.</title>
        <authorList>
            <person name="Carey S.B."/>
            <person name="Jenkins J."/>
            <person name="Shu S."/>
            <person name="Lovell J.T."/>
            <person name="Sreedasyam A."/>
            <person name="Maumus F."/>
            <person name="Tiley G.P."/>
            <person name="Fernandez-Pozo N."/>
            <person name="Barry K."/>
            <person name="Chen C."/>
            <person name="Wang M."/>
            <person name="Lipzen A."/>
            <person name="Daum C."/>
            <person name="Saski C.A."/>
            <person name="Payton A.C."/>
            <person name="Mcbreen J.C."/>
            <person name="Conrad R.E."/>
            <person name="Kollar L.M."/>
            <person name="Olsson S."/>
            <person name="Huttunen S."/>
            <person name="Landis J.B."/>
            <person name="Wickett N.J."/>
            <person name="Johnson M.G."/>
            <person name="Rensing S.A."/>
            <person name="Grimwood J."/>
            <person name="Schmutz J."/>
            <person name="Mcdaniel S.F."/>
        </authorList>
    </citation>
    <scope>NUCLEOTIDE SEQUENCE</scope>
    <source>
        <strain evidence="3">R40</strain>
    </source>
</reference>
<keyword evidence="2" id="KW-0472">Membrane</keyword>
<comment type="caution">
    <text evidence="3">The sequence shown here is derived from an EMBL/GenBank/DDBJ whole genome shotgun (WGS) entry which is preliminary data.</text>
</comment>
<keyword evidence="2" id="KW-0812">Transmembrane</keyword>
<proteinExistence type="predicted"/>
<feature type="transmembrane region" description="Helical" evidence="2">
    <location>
        <begin position="265"/>
        <end position="286"/>
    </location>
</feature>
<keyword evidence="4" id="KW-1185">Reference proteome</keyword>
<evidence type="ECO:0000313" key="3">
    <source>
        <dbReference type="EMBL" id="KAG0564938.1"/>
    </source>
</evidence>
<sequence>MFLGQCWWFCGGFGFMAMWMTVSCSHGWVGSCDDGVDGKLLEGSVRRKLSLVTFARIRVPGKRFCGLRAGGIGWSRWMGGEEDLVPVCVRHRRHVLSVEPGLCTRWSKGIARSDMFDIPSGNDSWLGKLLKRDKPHAEEDSQKTAVVDVHFRFSLSKPKNLADSVSRLAPRWFRLLKGVQMLLPHLVQSGGGGNRDGDFNIRLGYGGDDDSDESKGNPGSKKQLLFYTWWAAGVAAMSVLVWALGYYSGIPQRTQFLVSQFVDCVVWLGLAWCLAAVFLWAVRMVVSLTPASQDYRNGWKLFRSRTAFSTGREFVLRSKFDEWMAQNVVAVPGLVISLFLVCDLIHYGTSIFNSINLVARINSEVSRVSDFFNSRVGESTKGASLFSRGSVEKKGRRGTSSSSKRRRS</sequence>
<evidence type="ECO:0000256" key="2">
    <source>
        <dbReference type="SAM" id="Phobius"/>
    </source>
</evidence>
<feature type="transmembrane region" description="Helical" evidence="2">
    <location>
        <begin position="224"/>
        <end position="245"/>
    </location>
</feature>
<dbReference type="AlphaFoldDB" id="A0A8T0H484"/>
<gene>
    <name evidence="3" type="ORF">KC19_8G151300</name>
</gene>